<dbReference type="GO" id="GO:0000247">
    <property type="term" value="F:C-8 sterol isomerase activity"/>
    <property type="evidence" value="ECO:0007669"/>
    <property type="project" value="TreeGrafter"/>
</dbReference>
<evidence type="ECO:0000256" key="4">
    <source>
        <dbReference type="ARBA" id="ARBA00022692"/>
    </source>
</evidence>
<keyword evidence="8" id="KW-0443">Lipid metabolism</keyword>
<dbReference type="InterPro" id="IPR033118">
    <property type="entry name" value="EXPERA"/>
</dbReference>
<dbReference type="GO" id="GO:0004769">
    <property type="term" value="F:steroid Delta-isomerase activity"/>
    <property type="evidence" value="ECO:0007669"/>
    <property type="project" value="TreeGrafter"/>
</dbReference>
<feature type="transmembrane region" description="Helical" evidence="14">
    <location>
        <begin position="64"/>
        <end position="85"/>
    </location>
</feature>
<dbReference type="GO" id="GO:0005783">
    <property type="term" value="C:endoplasmic reticulum"/>
    <property type="evidence" value="ECO:0007669"/>
    <property type="project" value="TreeGrafter"/>
</dbReference>
<evidence type="ECO:0000256" key="11">
    <source>
        <dbReference type="ARBA" id="ARBA00023221"/>
    </source>
</evidence>
<evidence type="ECO:0000256" key="14">
    <source>
        <dbReference type="SAM" id="Phobius"/>
    </source>
</evidence>
<keyword evidence="5" id="KW-0752">Steroid biosynthesis</keyword>
<organism evidence="16 17">
    <name type="scientific">Terfezia boudieri ATCC MYA-4762</name>
    <dbReference type="NCBI Taxonomy" id="1051890"/>
    <lineage>
        <taxon>Eukaryota</taxon>
        <taxon>Fungi</taxon>
        <taxon>Dikarya</taxon>
        <taxon>Ascomycota</taxon>
        <taxon>Pezizomycotina</taxon>
        <taxon>Pezizomycetes</taxon>
        <taxon>Pezizales</taxon>
        <taxon>Pezizaceae</taxon>
        <taxon>Terfezia</taxon>
    </lineage>
</organism>
<comment type="subcellular location">
    <subcellularLocation>
        <location evidence="1">Membrane</location>
        <topology evidence="1">Multi-pass membrane protein</topology>
    </subcellularLocation>
</comment>
<keyword evidence="17" id="KW-1185">Reference proteome</keyword>
<keyword evidence="7" id="KW-0756">Sterol biosynthesis</keyword>
<feature type="transmembrane region" description="Helical" evidence="14">
    <location>
        <begin position="153"/>
        <end position="172"/>
    </location>
</feature>
<evidence type="ECO:0000256" key="1">
    <source>
        <dbReference type="ARBA" id="ARBA00004141"/>
    </source>
</evidence>
<evidence type="ECO:0000256" key="6">
    <source>
        <dbReference type="ARBA" id="ARBA00022989"/>
    </source>
</evidence>
<feature type="transmembrane region" description="Helical" evidence="14">
    <location>
        <begin position="24"/>
        <end position="43"/>
    </location>
</feature>
<proteinExistence type="inferred from homology"/>
<dbReference type="InterPro" id="IPR007905">
    <property type="entry name" value="EBP"/>
</dbReference>
<dbReference type="PANTHER" id="PTHR14207:SF0">
    <property type="entry name" value="3-BETA-HYDROXYSTEROID-DELTA(8),DELTA(7)-ISOMERASE"/>
    <property type="match status" value="1"/>
</dbReference>
<dbReference type="GO" id="GO:0016126">
    <property type="term" value="P:sterol biosynthetic process"/>
    <property type="evidence" value="ECO:0007669"/>
    <property type="project" value="UniProtKB-KW"/>
</dbReference>
<dbReference type="OrthoDB" id="58557at2759"/>
<dbReference type="PROSITE" id="PS51751">
    <property type="entry name" value="EXPERA"/>
    <property type="match status" value="1"/>
</dbReference>
<keyword evidence="3" id="KW-0444">Lipid biosynthesis</keyword>
<evidence type="ECO:0000256" key="3">
    <source>
        <dbReference type="ARBA" id="ARBA00022516"/>
    </source>
</evidence>
<keyword evidence="11" id="KW-0753">Steroid metabolism</keyword>
<keyword evidence="10" id="KW-1207">Sterol metabolism</keyword>
<gene>
    <name evidence="16" type="ORF">L211DRAFT_750836</name>
</gene>
<evidence type="ECO:0000256" key="2">
    <source>
        <dbReference type="ARBA" id="ARBA00008337"/>
    </source>
</evidence>
<evidence type="ECO:0000259" key="15">
    <source>
        <dbReference type="PROSITE" id="PS51751"/>
    </source>
</evidence>
<keyword evidence="12" id="KW-0413">Isomerase</keyword>
<accession>A0A3N4MAW5</accession>
<feature type="domain" description="EXPERA" evidence="15">
    <location>
        <begin position="59"/>
        <end position="203"/>
    </location>
</feature>
<sequence>HPYHPPTIPLPNYNPANKLNQLHALLYMFLPLTLLLTLTYIYTGTLRFPTTSSTRLTCSERVLTSWYALNFALHTFFEGAFLLHAPHFTLHSSPTLLAALWREYALADSRYLLPPTHPSFTFIYAVELITVCVTGPLCAVCVWGVVRRSEWRGVVMVVVAAAHLWGVGMYFLTSWLEGERWCSQVGGYRWGYFWGLNAPWVGV</sequence>
<name>A0A3N4MAW5_9PEZI</name>
<feature type="transmembrane region" description="Helical" evidence="14">
    <location>
        <begin position="122"/>
        <end position="146"/>
    </location>
</feature>
<dbReference type="GO" id="GO:0016020">
    <property type="term" value="C:membrane"/>
    <property type="evidence" value="ECO:0007669"/>
    <property type="project" value="UniProtKB-SubCell"/>
</dbReference>
<keyword evidence="4 13" id="KW-0812">Transmembrane</keyword>
<keyword evidence="9 13" id="KW-0472">Membrane</keyword>
<dbReference type="InParanoid" id="A0A3N4MAW5"/>
<evidence type="ECO:0000256" key="9">
    <source>
        <dbReference type="ARBA" id="ARBA00023136"/>
    </source>
</evidence>
<dbReference type="AlphaFoldDB" id="A0A3N4MAW5"/>
<comment type="similarity">
    <text evidence="2">Belongs to the EBP family.</text>
</comment>
<evidence type="ECO:0000256" key="10">
    <source>
        <dbReference type="ARBA" id="ARBA00023166"/>
    </source>
</evidence>
<dbReference type="EMBL" id="ML121533">
    <property type="protein sequence ID" value="RPB26735.1"/>
    <property type="molecule type" value="Genomic_DNA"/>
</dbReference>
<dbReference type="Proteomes" id="UP000267821">
    <property type="component" value="Unassembled WGS sequence"/>
</dbReference>
<dbReference type="Pfam" id="PF05241">
    <property type="entry name" value="EBP"/>
    <property type="match status" value="1"/>
</dbReference>
<evidence type="ECO:0000256" key="13">
    <source>
        <dbReference type="PROSITE-ProRule" id="PRU01087"/>
    </source>
</evidence>
<evidence type="ECO:0000313" key="17">
    <source>
        <dbReference type="Proteomes" id="UP000267821"/>
    </source>
</evidence>
<evidence type="ECO:0000313" key="16">
    <source>
        <dbReference type="EMBL" id="RPB26735.1"/>
    </source>
</evidence>
<keyword evidence="6 13" id="KW-1133">Transmembrane helix</keyword>
<evidence type="ECO:0000256" key="8">
    <source>
        <dbReference type="ARBA" id="ARBA00023098"/>
    </source>
</evidence>
<dbReference type="GO" id="GO:0047750">
    <property type="term" value="F:cholestenol delta-isomerase activity"/>
    <property type="evidence" value="ECO:0007669"/>
    <property type="project" value="InterPro"/>
</dbReference>
<dbReference type="STRING" id="1051890.A0A3N4MAW5"/>
<feature type="non-terminal residue" evidence="16">
    <location>
        <position position="203"/>
    </location>
</feature>
<evidence type="ECO:0000256" key="5">
    <source>
        <dbReference type="ARBA" id="ARBA00022955"/>
    </source>
</evidence>
<feature type="non-terminal residue" evidence="16">
    <location>
        <position position="1"/>
    </location>
</feature>
<evidence type="ECO:0000256" key="7">
    <source>
        <dbReference type="ARBA" id="ARBA00023011"/>
    </source>
</evidence>
<reference evidence="16 17" key="1">
    <citation type="journal article" date="2018" name="Nat. Ecol. Evol.">
        <title>Pezizomycetes genomes reveal the molecular basis of ectomycorrhizal truffle lifestyle.</title>
        <authorList>
            <person name="Murat C."/>
            <person name="Payen T."/>
            <person name="Noel B."/>
            <person name="Kuo A."/>
            <person name="Morin E."/>
            <person name="Chen J."/>
            <person name="Kohler A."/>
            <person name="Krizsan K."/>
            <person name="Balestrini R."/>
            <person name="Da Silva C."/>
            <person name="Montanini B."/>
            <person name="Hainaut M."/>
            <person name="Levati E."/>
            <person name="Barry K.W."/>
            <person name="Belfiori B."/>
            <person name="Cichocki N."/>
            <person name="Clum A."/>
            <person name="Dockter R.B."/>
            <person name="Fauchery L."/>
            <person name="Guy J."/>
            <person name="Iotti M."/>
            <person name="Le Tacon F."/>
            <person name="Lindquist E.A."/>
            <person name="Lipzen A."/>
            <person name="Malagnac F."/>
            <person name="Mello A."/>
            <person name="Molinier V."/>
            <person name="Miyauchi S."/>
            <person name="Poulain J."/>
            <person name="Riccioni C."/>
            <person name="Rubini A."/>
            <person name="Sitrit Y."/>
            <person name="Splivallo R."/>
            <person name="Traeger S."/>
            <person name="Wang M."/>
            <person name="Zifcakova L."/>
            <person name="Wipf D."/>
            <person name="Zambonelli A."/>
            <person name="Paolocci F."/>
            <person name="Nowrousian M."/>
            <person name="Ottonello S."/>
            <person name="Baldrian P."/>
            <person name="Spatafora J.W."/>
            <person name="Henrissat B."/>
            <person name="Nagy L.G."/>
            <person name="Aury J.M."/>
            <person name="Wincker P."/>
            <person name="Grigoriev I.V."/>
            <person name="Bonfante P."/>
            <person name="Martin F.M."/>
        </authorList>
    </citation>
    <scope>NUCLEOTIDE SEQUENCE [LARGE SCALE GENOMIC DNA]</scope>
    <source>
        <strain evidence="16 17">ATCC MYA-4762</strain>
    </source>
</reference>
<protein>
    <recommendedName>
        <fullName evidence="15">EXPERA domain-containing protein</fullName>
    </recommendedName>
</protein>
<evidence type="ECO:0000256" key="12">
    <source>
        <dbReference type="ARBA" id="ARBA00023235"/>
    </source>
</evidence>
<dbReference type="PANTHER" id="PTHR14207">
    <property type="entry name" value="STEROL ISOMERASE"/>
    <property type="match status" value="1"/>
</dbReference>